<sequence>DFARLRRLMTTPVLIDLRNVYRREEIARHGFRYASVGRPGEDMPHAERDPASEAAQ</sequence>
<proteinExistence type="predicted"/>
<evidence type="ECO:0000313" key="2">
    <source>
        <dbReference type="EMBL" id="MBB3928982.1"/>
    </source>
</evidence>
<dbReference type="EMBL" id="JACIDS010000001">
    <property type="protein sequence ID" value="MBB3928982.1"/>
    <property type="molecule type" value="Genomic_DNA"/>
</dbReference>
<accession>A0A840AHF6</accession>
<feature type="region of interest" description="Disordered" evidence="1">
    <location>
        <begin position="33"/>
        <end position="56"/>
    </location>
</feature>
<gene>
    <name evidence="2" type="ORF">GGR25_000001</name>
</gene>
<name>A0A840AHF6_9HYPH</name>
<evidence type="ECO:0008006" key="4">
    <source>
        <dbReference type="Google" id="ProtNLM"/>
    </source>
</evidence>
<evidence type="ECO:0000313" key="3">
    <source>
        <dbReference type="Proteomes" id="UP000553963"/>
    </source>
</evidence>
<feature type="compositionally biased region" description="Basic and acidic residues" evidence="1">
    <location>
        <begin position="39"/>
        <end position="56"/>
    </location>
</feature>
<feature type="non-terminal residue" evidence="2">
    <location>
        <position position="1"/>
    </location>
</feature>
<dbReference type="Gene3D" id="3.40.50.720">
    <property type="entry name" value="NAD(P)-binding Rossmann-like Domain"/>
    <property type="match status" value="1"/>
</dbReference>
<evidence type="ECO:0000256" key="1">
    <source>
        <dbReference type="SAM" id="MobiDB-lite"/>
    </source>
</evidence>
<dbReference type="AlphaFoldDB" id="A0A840AHF6"/>
<comment type="caution">
    <text evidence="2">The sequence shown here is derived from an EMBL/GenBank/DDBJ whole genome shotgun (WGS) entry which is preliminary data.</text>
</comment>
<protein>
    <recommendedName>
        <fullName evidence="4">UDP-glucose 6-dehydrogenase</fullName>
    </recommendedName>
</protein>
<keyword evidence="3" id="KW-1185">Reference proteome</keyword>
<dbReference type="Proteomes" id="UP000553963">
    <property type="component" value="Unassembled WGS sequence"/>
</dbReference>
<reference evidence="2 3" key="1">
    <citation type="submission" date="2020-08" db="EMBL/GenBank/DDBJ databases">
        <title>Genomic Encyclopedia of Type Strains, Phase IV (KMG-IV): sequencing the most valuable type-strain genomes for metagenomic binning, comparative biology and taxonomic classification.</title>
        <authorList>
            <person name="Goeker M."/>
        </authorList>
    </citation>
    <scope>NUCLEOTIDE SEQUENCE [LARGE SCALE GENOMIC DNA]</scope>
    <source>
        <strain evidence="2 3">DSM 25966</strain>
    </source>
</reference>
<organism evidence="2 3">
    <name type="scientific">Kaistia hirudinis</name>
    <dbReference type="NCBI Taxonomy" id="1293440"/>
    <lineage>
        <taxon>Bacteria</taxon>
        <taxon>Pseudomonadati</taxon>
        <taxon>Pseudomonadota</taxon>
        <taxon>Alphaproteobacteria</taxon>
        <taxon>Hyphomicrobiales</taxon>
        <taxon>Kaistiaceae</taxon>
        <taxon>Kaistia</taxon>
    </lineage>
</organism>